<dbReference type="InParanoid" id="A0A409VF50"/>
<evidence type="ECO:0008006" key="3">
    <source>
        <dbReference type="Google" id="ProtNLM"/>
    </source>
</evidence>
<name>A0A409VF50_9AGAR</name>
<protein>
    <recommendedName>
        <fullName evidence="3">F-box domain-containing protein</fullName>
    </recommendedName>
</protein>
<dbReference type="EMBL" id="NHYE01005661">
    <property type="protein sequence ID" value="PPQ64876.1"/>
    <property type="molecule type" value="Genomic_DNA"/>
</dbReference>
<dbReference type="AlphaFoldDB" id="A0A409VF50"/>
<sequence length="533" mass="60922">MPSVVTRLPVVKKRAFRTKPSQSALTAEEAFQRRTSNQRLPIFQLCPDLLEYVFLLAVELEADSYNLHRTVIAWSHTCHYWRLVTYSVKSLWALLIDFDERSYQWNEEMLQRSHPLPIKLSFRDQSSHRFQTLALQLSHLDRIRRYAIACQDTDWDTVVQLLEHPAPSLRNFGIVWYPSYGATPPSSPILPPSIFASTAPNLRHLTMRGCMIDFRSPLLTSLVHLKVAHLSQAFAPTAMEWLDRIRQMPSLTELILENAVSPPYLPHSPPNVMLDPDARNHLPLLSKLVLHAPIRDVSIFLQQLPIPTSHNWTITAVDCAPGADLDTIMETFSSNFRTAGSGHECPLLIAANDYDIYLRNGLLNEDRPAGAYLSFSFHAASRHFWDSLFPSIATGLEGAIPYVTALELVLPGVHPSLLPLLQRAERLNTLTRVSPQMTKYLLPQLQRSMSVGLQTYGVLLPKLERIIFADDRSMWGDSYCNLKAYLRWRQTVGFPIRNIRFLRCNILETVLKEMRSFGVEIEGEMDGFRWQNL</sequence>
<keyword evidence="2" id="KW-1185">Reference proteome</keyword>
<dbReference type="Proteomes" id="UP000284706">
    <property type="component" value="Unassembled WGS sequence"/>
</dbReference>
<proteinExistence type="predicted"/>
<evidence type="ECO:0000313" key="1">
    <source>
        <dbReference type="EMBL" id="PPQ64876.1"/>
    </source>
</evidence>
<dbReference type="OrthoDB" id="3046437at2759"/>
<comment type="caution">
    <text evidence="1">The sequence shown here is derived from an EMBL/GenBank/DDBJ whole genome shotgun (WGS) entry which is preliminary data.</text>
</comment>
<dbReference type="STRING" id="231916.A0A409VF50"/>
<reference evidence="1 2" key="1">
    <citation type="journal article" date="2018" name="Evol. Lett.">
        <title>Horizontal gene cluster transfer increased hallucinogenic mushroom diversity.</title>
        <authorList>
            <person name="Reynolds H.T."/>
            <person name="Vijayakumar V."/>
            <person name="Gluck-Thaler E."/>
            <person name="Korotkin H.B."/>
            <person name="Matheny P.B."/>
            <person name="Slot J.C."/>
        </authorList>
    </citation>
    <scope>NUCLEOTIDE SEQUENCE [LARGE SCALE GENOMIC DNA]</scope>
    <source>
        <strain evidence="1 2">SRW20</strain>
    </source>
</reference>
<accession>A0A409VF50</accession>
<evidence type="ECO:0000313" key="2">
    <source>
        <dbReference type="Proteomes" id="UP000284706"/>
    </source>
</evidence>
<organism evidence="1 2">
    <name type="scientific">Gymnopilus dilepis</name>
    <dbReference type="NCBI Taxonomy" id="231916"/>
    <lineage>
        <taxon>Eukaryota</taxon>
        <taxon>Fungi</taxon>
        <taxon>Dikarya</taxon>
        <taxon>Basidiomycota</taxon>
        <taxon>Agaricomycotina</taxon>
        <taxon>Agaricomycetes</taxon>
        <taxon>Agaricomycetidae</taxon>
        <taxon>Agaricales</taxon>
        <taxon>Agaricineae</taxon>
        <taxon>Hymenogastraceae</taxon>
        <taxon>Gymnopilus</taxon>
    </lineage>
</organism>
<gene>
    <name evidence="1" type="ORF">CVT26_002595</name>
</gene>